<dbReference type="PRINTS" id="PR01006">
    <property type="entry name" value="FLGHOOKFLIE"/>
</dbReference>
<dbReference type="GO" id="GO:0071973">
    <property type="term" value="P:bacterial-type flagellum-dependent cell motility"/>
    <property type="evidence" value="ECO:0007669"/>
    <property type="project" value="InterPro"/>
</dbReference>
<dbReference type="InterPro" id="IPR001624">
    <property type="entry name" value="FliE"/>
</dbReference>
<evidence type="ECO:0000256" key="4">
    <source>
        <dbReference type="HAMAP-Rule" id="MF_00724"/>
    </source>
</evidence>
<protein>
    <recommendedName>
        <fullName evidence="4 5">Flagellar hook-basal body complex protein FliE</fullName>
    </recommendedName>
</protein>
<gene>
    <name evidence="4 6" type="primary">fliE</name>
    <name evidence="6" type="ORF">UMC4404_21731</name>
</gene>
<evidence type="ECO:0000256" key="1">
    <source>
        <dbReference type="ARBA" id="ARBA00004117"/>
    </source>
</evidence>
<dbReference type="RefSeq" id="WP_057556732.1">
    <property type="nucleotide sequence ID" value="NZ_CDNM01000033.1"/>
</dbReference>
<keyword evidence="6" id="KW-0282">Flagellum</keyword>
<evidence type="ECO:0000313" key="7">
    <source>
        <dbReference type="Proteomes" id="UP000049685"/>
    </source>
</evidence>
<proteinExistence type="inferred from homology"/>
<keyword evidence="6" id="KW-0966">Cell projection</keyword>
<dbReference type="NCBIfam" id="TIGR00205">
    <property type="entry name" value="fliE"/>
    <property type="match status" value="1"/>
</dbReference>
<evidence type="ECO:0000313" key="6">
    <source>
        <dbReference type="EMBL" id="CEN31590.1"/>
    </source>
</evidence>
<dbReference type="GO" id="GO:0009425">
    <property type="term" value="C:bacterial-type flagellum basal body"/>
    <property type="evidence" value="ECO:0007669"/>
    <property type="project" value="UniProtKB-SubCell"/>
</dbReference>
<keyword evidence="3 4" id="KW-0975">Bacterial flagellum</keyword>
<dbReference type="Proteomes" id="UP000049685">
    <property type="component" value="Unassembled WGS sequence"/>
</dbReference>
<dbReference type="PANTHER" id="PTHR34653:SF1">
    <property type="entry name" value="FLAGELLAR HOOK-BASAL BODY COMPLEX PROTEIN FLIE"/>
    <property type="match status" value="1"/>
</dbReference>
<dbReference type="GO" id="GO:0005198">
    <property type="term" value="F:structural molecule activity"/>
    <property type="evidence" value="ECO:0007669"/>
    <property type="project" value="UniProtKB-UniRule"/>
</dbReference>
<comment type="similarity">
    <text evidence="2 4">Belongs to the FliE family.</text>
</comment>
<dbReference type="AlphaFoldDB" id="A0A9P1P7T7"/>
<dbReference type="HAMAP" id="MF_00724">
    <property type="entry name" value="FliE"/>
    <property type="match status" value="1"/>
</dbReference>
<name>A0A9P1P7T7_PARSO</name>
<evidence type="ECO:0000256" key="5">
    <source>
        <dbReference type="NCBIfam" id="TIGR00205"/>
    </source>
</evidence>
<organism evidence="6 7">
    <name type="scientific">Paraclostridium sordellii</name>
    <name type="common">Clostridium sordellii</name>
    <dbReference type="NCBI Taxonomy" id="1505"/>
    <lineage>
        <taxon>Bacteria</taxon>
        <taxon>Bacillati</taxon>
        <taxon>Bacillota</taxon>
        <taxon>Clostridia</taxon>
        <taxon>Peptostreptococcales</taxon>
        <taxon>Peptostreptococcaceae</taxon>
        <taxon>Paraclostridium</taxon>
    </lineage>
</organism>
<sequence>MTGISAISGVNNIATGNNLLKTSNAESIKKESSFSDVIKSAIDKVNDMQVDSNNKVKSLIKGGDVSMHDVMVSAQEAQMSMQLMIEVRNKVYEAYQDLNRVQL</sequence>
<evidence type="ECO:0000256" key="2">
    <source>
        <dbReference type="ARBA" id="ARBA00009272"/>
    </source>
</evidence>
<comment type="caution">
    <text evidence="6">The sequence shown here is derived from an EMBL/GenBank/DDBJ whole genome shotgun (WGS) entry which is preliminary data.</text>
</comment>
<dbReference type="Pfam" id="PF02049">
    <property type="entry name" value="FliE"/>
    <property type="match status" value="1"/>
</dbReference>
<dbReference type="EMBL" id="CDNY01000024">
    <property type="protein sequence ID" value="CEN31590.1"/>
    <property type="molecule type" value="Genomic_DNA"/>
</dbReference>
<dbReference type="GO" id="GO:0003774">
    <property type="term" value="F:cytoskeletal motor activity"/>
    <property type="evidence" value="ECO:0007669"/>
    <property type="project" value="InterPro"/>
</dbReference>
<comment type="subcellular location">
    <subcellularLocation>
        <location evidence="1 4">Bacterial flagellum basal body</location>
    </subcellularLocation>
</comment>
<keyword evidence="6" id="KW-0969">Cilium</keyword>
<accession>A0A9P1P7T7</accession>
<evidence type="ECO:0000256" key="3">
    <source>
        <dbReference type="ARBA" id="ARBA00023143"/>
    </source>
</evidence>
<reference evidence="7" key="1">
    <citation type="submission" date="2015-01" db="EMBL/GenBank/DDBJ databases">
        <authorList>
            <person name="Aslett A.Martin."/>
            <person name="De Silva Nishadi"/>
        </authorList>
    </citation>
    <scope>NUCLEOTIDE SEQUENCE [LARGE SCALE GENOMIC DNA]</scope>
    <source>
        <strain evidence="7">UMC4404</strain>
    </source>
</reference>
<dbReference type="PANTHER" id="PTHR34653">
    <property type="match status" value="1"/>
</dbReference>